<evidence type="ECO:0008006" key="6">
    <source>
        <dbReference type="Google" id="ProtNLM"/>
    </source>
</evidence>
<keyword evidence="2 3" id="KW-0040">ANK repeat</keyword>
<proteinExistence type="predicted"/>
<dbReference type="Proteomes" id="UP000682733">
    <property type="component" value="Unassembled WGS sequence"/>
</dbReference>
<sequence>YRDTDDLIALSIAAGKKHKSITERLANCEEVDINKPSSSGITPLLMVAEVGWPDILQILLKRVAIVDAAPSRPKAKVNKIAGSTPLIGAIEYDHPDCVKILLQNKANANHQNQSGISALMLAAD</sequence>
<evidence type="ECO:0000256" key="3">
    <source>
        <dbReference type="PROSITE-ProRule" id="PRU00023"/>
    </source>
</evidence>
<keyword evidence="1" id="KW-0677">Repeat</keyword>
<dbReference type="AlphaFoldDB" id="A0A8S2SLF0"/>
<dbReference type="InterPro" id="IPR002110">
    <property type="entry name" value="Ankyrin_rpt"/>
</dbReference>
<name>A0A8S2SLF0_9BILA</name>
<accession>A0A8S2SLF0</accession>
<evidence type="ECO:0000256" key="1">
    <source>
        <dbReference type="ARBA" id="ARBA00022737"/>
    </source>
</evidence>
<comment type="caution">
    <text evidence="4">The sequence shown here is derived from an EMBL/GenBank/DDBJ whole genome shotgun (WGS) entry which is preliminary data.</text>
</comment>
<dbReference type="PANTHER" id="PTHR24198">
    <property type="entry name" value="ANKYRIN REPEAT AND PROTEIN KINASE DOMAIN-CONTAINING PROTEIN"/>
    <property type="match status" value="1"/>
</dbReference>
<evidence type="ECO:0000313" key="5">
    <source>
        <dbReference type="Proteomes" id="UP000682733"/>
    </source>
</evidence>
<feature type="non-terminal residue" evidence="4">
    <location>
        <position position="1"/>
    </location>
</feature>
<protein>
    <recommendedName>
        <fullName evidence="6">Ankyrin repeat protein</fullName>
    </recommendedName>
</protein>
<dbReference type="PROSITE" id="PS50088">
    <property type="entry name" value="ANK_REPEAT"/>
    <property type="match status" value="1"/>
</dbReference>
<gene>
    <name evidence="4" type="ORF">TMI583_LOCUS34892</name>
</gene>
<dbReference type="Pfam" id="PF12796">
    <property type="entry name" value="Ank_2"/>
    <property type="match status" value="1"/>
</dbReference>
<evidence type="ECO:0000313" key="4">
    <source>
        <dbReference type="EMBL" id="CAF4227849.1"/>
    </source>
</evidence>
<evidence type="ECO:0000256" key="2">
    <source>
        <dbReference type="ARBA" id="ARBA00023043"/>
    </source>
</evidence>
<organism evidence="4 5">
    <name type="scientific">Didymodactylos carnosus</name>
    <dbReference type="NCBI Taxonomy" id="1234261"/>
    <lineage>
        <taxon>Eukaryota</taxon>
        <taxon>Metazoa</taxon>
        <taxon>Spiralia</taxon>
        <taxon>Gnathifera</taxon>
        <taxon>Rotifera</taxon>
        <taxon>Eurotatoria</taxon>
        <taxon>Bdelloidea</taxon>
        <taxon>Philodinida</taxon>
        <taxon>Philodinidae</taxon>
        <taxon>Didymodactylos</taxon>
    </lineage>
</organism>
<dbReference type="InterPro" id="IPR036770">
    <property type="entry name" value="Ankyrin_rpt-contain_sf"/>
</dbReference>
<reference evidence="4" key="1">
    <citation type="submission" date="2021-02" db="EMBL/GenBank/DDBJ databases">
        <authorList>
            <person name="Nowell W R."/>
        </authorList>
    </citation>
    <scope>NUCLEOTIDE SEQUENCE</scope>
</reference>
<dbReference type="EMBL" id="CAJOBA010049822">
    <property type="protein sequence ID" value="CAF4227849.1"/>
    <property type="molecule type" value="Genomic_DNA"/>
</dbReference>
<dbReference type="Gene3D" id="1.25.40.20">
    <property type="entry name" value="Ankyrin repeat-containing domain"/>
    <property type="match status" value="1"/>
</dbReference>
<dbReference type="PANTHER" id="PTHR24198:SF165">
    <property type="entry name" value="ANKYRIN REPEAT-CONTAINING PROTEIN-RELATED"/>
    <property type="match status" value="1"/>
</dbReference>
<dbReference type="SMART" id="SM00248">
    <property type="entry name" value="ANK"/>
    <property type="match status" value="3"/>
</dbReference>
<feature type="repeat" description="ANK" evidence="3">
    <location>
        <begin position="81"/>
        <end position="113"/>
    </location>
</feature>
<dbReference type="SUPFAM" id="SSF48403">
    <property type="entry name" value="Ankyrin repeat"/>
    <property type="match status" value="1"/>
</dbReference>
<dbReference type="PROSITE" id="PS50297">
    <property type="entry name" value="ANK_REP_REGION"/>
    <property type="match status" value="1"/>
</dbReference>